<accession>A0A7R6VYF8</accession>
<keyword evidence="1" id="KW-0812">Transmembrane</keyword>
<evidence type="ECO:0008006" key="4">
    <source>
        <dbReference type="Google" id="ProtNLM"/>
    </source>
</evidence>
<dbReference type="RefSeq" id="WP_201329492.1">
    <property type="nucleotide sequence ID" value="NZ_AP023214.1"/>
</dbReference>
<dbReference type="EMBL" id="AP023214">
    <property type="protein sequence ID" value="BCG49403.1"/>
    <property type="molecule type" value="Genomic_DNA"/>
</dbReference>
<keyword evidence="1" id="KW-1133">Transmembrane helix</keyword>
<protein>
    <recommendedName>
        <fullName evidence="4">Ribosomal protein L10</fullName>
    </recommendedName>
</protein>
<reference evidence="2 3" key="1">
    <citation type="journal article" date="2020" name="Genome Biol. Evol.">
        <title>Comparative Genomics Underlines Multiple Roles of Profftella, an Obligate Symbiont of Psyllids: Providing Toxins, Vitamins, and Carotenoids.</title>
        <authorList>
            <person name="Nakabachi A."/>
            <person name="Piel J."/>
            <person name="Malenovsky I."/>
            <person name="Hirose Y."/>
        </authorList>
    </citation>
    <scope>NUCLEOTIDE SEQUENCE [LARGE SCALE GENOMIC DNA]</scope>
    <source>
        <strain evidence="2 3">Dco</strain>
    </source>
</reference>
<feature type="transmembrane region" description="Helical" evidence="1">
    <location>
        <begin position="75"/>
        <end position="95"/>
    </location>
</feature>
<dbReference type="AlphaFoldDB" id="A0A7R6VYF8"/>
<sequence length="144" mass="17611">MNQFYNIYTNLKKLTKNNYVLIFYDLNKIKSIFFNIIKKNFLLKIKFLNFKVLKYFRLFEKKTYFVFIIKNNFEILVNLIIFVFNILIIRPNFLLSKNSFIKKIPIKEISNLSKKNLFLEILKFLKNKINKLIFVLKEYAKRIS</sequence>
<dbReference type="Proteomes" id="UP000595596">
    <property type="component" value="Chromosome"/>
</dbReference>
<gene>
    <name evidence="2" type="ORF">CRDco_1770</name>
</gene>
<evidence type="ECO:0000313" key="2">
    <source>
        <dbReference type="EMBL" id="BCG49403.1"/>
    </source>
</evidence>
<keyword evidence="1" id="KW-0472">Membrane</keyword>
<proteinExistence type="predicted"/>
<dbReference type="KEGG" id="crr:CRDco_1770"/>
<organism evidence="2 3">
    <name type="scientific">Candidatus Carsonella ruddii</name>
    <name type="common">Diaphorina cf. continua</name>
    <dbReference type="NCBI Taxonomy" id="2661587"/>
    <lineage>
        <taxon>Bacteria</taxon>
        <taxon>Pseudomonadati</taxon>
        <taxon>Pseudomonadota</taxon>
        <taxon>Gammaproteobacteria</taxon>
        <taxon>Oceanospirillales</taxon>
        <taxon>Halomonadaceae</taxon>
        <taxon>Zymobacter group</taxon>
        <taxon>Candidatus Carsonella</taxon>
    </lineage>
</organism>
<evidence type="ECO:0000256" key="1">
    <source>
        <dbReference type="SAM" id="Phobius"/>
    </source>
</evidence>
<evidence type="ECO:0000313" key="3">
    <source>
        <dbReference type="Proteomes" id="UP000595596"/>
    </source>
</evidence>
<name>A0A7R6VYF8_CARRU</name>
<keyword evidence="3" id="KW-1185">Reference proteome</keyword>